<feature type="transmembrane region" description="Helical" evidence="6">
    <location>
        <begin position="90"/>
        <end position="109"/>
    </location>
</feature>
<dbReference type="NCBIfam" id="TIGR00360">
    <property type="entry name" value="ComEC_N-term"/>
    <property type="match status" value="1"/>
</dbReference>
<keyword evidence="3 6" id="KW-0812">Transmembrane</keyword>
<evidence type="ECO:0000256" key="2">
    <source>
        <dbReference type="ARBA" id="ARBA00022475"/>
    </source>
</evidence>
<feature type="transmembrane region" description="Helical" evidence="6">
    <location>
        <begin position="477"/>
        <end position="502"/>
    </location>
</feature>
<dbReference type="InterPro" id="IPR025405">
    <property type="entry name" value="DUF4131"/>
</dbReference>
<feature type="transmembrane region" description="Helical" evidence="6">
    <location>
        <begin position="385"/>
        <end position="403"/>
    </location>
</feature>
<dbReference type="PANTHER" id="PTHR30619:SF1">
    <property type="entry name" value="RECOMBINATION PROTEIN 2"/>
    <property type="match status" value="1"/>
</dbReference>
<evidence type="ECO:0000256" key="5">
    <source>
        <dbReference type="ARBA" id="ARBA00023136"/>
    </source>
</evidence>
<feature type="transmembrane region" description="Helical" evidence="6">
    <location>
        <begin position="281"/>
        <end position="304"/>
    </location>
</feature>
<dbReference type="Pfam" id="PF13567">
    <property type="entry name" value="DUF4131"/>
    <property type="match status" value="1"/>
</dbReference>
<dbReference type="EMBL" id="FUYM01000005">
    <property type="protein sequence ID" value="SKB68460.1"/>
    <property type="molecule type" value="Genomic_DNA"/>
</dbReference>
<feature type="transmembrane region" description="Helical" evidence="6">
    <location>
        <begin position="316"/>
        <end position="334"/>
    </location>
</feature>
<keyword evidence="5 6" id="KW-0472">Membrane</keyword>
<evidence type="ECO:0000256" key="1">
    <source>
        <dbReference type="ARBA" id="ARBA00004651"/>
    </source>
</evidence>
<feature type="transmembrane region" description="Helical" evidence="6">
    <location>
        <begin position="514"/>
        <end position="536"/>
    </location>
</feature>
<evidence type="ECO:0000313" key="10">
    <source>
        <dbReference type="Proteomes" id="UP000189818"/>
    </source>
</evidence>
<keyword evidence="10" id="KW-1185">Reference proteome</keyword>
<dbReference type="Proteomes" id="UP000189818">
    <property type="component" value="Unassembled WGS sequence"/>
</dbReference>
<feature type="transmembrane region" description="Helical" evidence="6">
    <location>
        <begin position="451"/>
        <end position="470"/>
    </location>
</feature>
<dbReference type="STRING" id="439228.SAMN06295920_10527"/>
<feature type="transmembrane region" description="Helical" evidence="6">
    <location>
        <begin position="362"/>
        <end position="379"/>
    </location>
</feature>
<dbReference type="OrthoDB" id="9790149at2"/>
<proteinExistence type="predicted"/>
<dbReference type="GO" id="GO:0005886">
    <property type="term" value="C:plasma membrane"/>
    <property type="evidence" value="ECO:0007669"/>
    <property type="project" value="UniProtKB-SubCell"/>
</dbReference>
<evidence type="ECO:0000256" key="6">
    <source>
        <dbReference type="SAM" id="Phobius"/>
    </source>
</evidence>
<dbReference type="Pfam" id="PF03772">
    <property type="entry name" value="Competence"/>
    <property type="match status" value="1"/>
</dbReference>
<comment type="subcellular location">
    <subcellularLocation>
        <location evidence="1">Cell membrane</location>
        <topology evidence="1">Multi-pass membrane protein</topology>
    </subcellularLocation>
</comment>
<keyword evidence="2" id="KW-1003">Cell membrane</keyword>
<evidence type="ECO:0000313" key="9">
    <source>
        <dbReference type="EMBL" id="SKB68460.1"/>
    </source>
</evidence>
<reference evidence="10" key="1">
    <citation type="submission" date="2017-02" db="EMBL/GenBank/DDBJ databases">
        <authorList>
            <person name="Varghese N."/>
            <person name="Submissions S."/>
        </authorList>
    </citation>
    <scope>NUCLEOTIDE SEQUENCE [LARGE SCALE GENOMIC DNA]</scope>
    <source>
        <strain evidence="10">UM2</strain>
    </source>
</reference>
<evidence type="ECO:0000259" key="7">
    <source>
        <dbReference type="Pfam" id="PF03772"/>
    </source>
</evidence>
<feature type="transmembrane region" description="Helical" evidence="6">
    <location>
        <begin position="40"/>
        <end position="58"/>
    </location>
</feature>
<dbReference type="InterPro" id="IPR052159">
    <property type="entry name" value="Competence_DNA_uptake"/>
</dbReference>
<feature type="domain" description="ComEC/Rec2-related protein" evidence="7">
    <location>
        <begin position="257"/>
        <end position="540"/>
    </location>
</feature>
<feature type="transmembrane region" description="Helical" evidence="6">
    <location>
        <begin position="340"/>
        <end position="357"/>
    </location>
</feature>
<name>A0A1T5DAE2_9SPHN</name>
<dbReference type="PANTHER" id="PTHR30619">
    <property type="entry name" value="DNA INTERNALIZATION/COMPETENCE PROTEIN COMEC/REC2"/>
    <property type="match status" value="1"/>
</dbReference>
<evidence type="ECO:0000256" key="4">
    <source>
        <dbReference type="ARBA" id="ARBA00022989"/>
    </source>
</evidence>
<sequence>MLKAGLFRAVPSIGSGARAMPGHGIAARLEAWLEAERDQVALWLPVALGGGIALWLVLPDRNGWFAALALLAGIALCGIAIGAGRRTGRMLLVGALAAIAGLLLVWARADWVAAPRIDRPVVTEVAGRIEAVERMPARELTRLTIAPDAGLLLPHRIRLNVDQADLAGPVAAGGRIRVRARLMPPAPPAVPGAYDFARAAWFQGIGATGKALDPPRIAPPDGGAGPLDWLADRRARLSEHIEARVTGMSAGGIAASLATGDQGAITEEDAEALRRSGLAHLLSVSGLHVSAVVGGVLLLTLRLLALSPALALRAPLLLIAAGAGALAGIAYTLLSGAQVPTIRSCVAALLVLAGIAMGREALTLRLVATGALVVLLLWPEALAGPSFQLSFAAVTALVATLDHPRIAAFAARRDEGTTARFGRALAVLLLSGLVIEAALAPIALFHFHKSGFYGALANMIAIPLTTFVIMPLEALALLLDVAGIGAPVWWLVSQALALLLWIARTVAAAPGAVAMLPTMAWGAFALMAAGGLWLALWRTRTRRWGLLPFAAGALWALLSPTPDLLVTGDGRHVAFVLGDGRVALLRDRAGDYIRGVLGEAAGVDAEALPVDALMQARCSVDLCVTDIRRGGRRWRILATRSAYRLDWTRLSRACAGADIAISERRLPRGCTPRWLKIDRPLLARTGGLAIDLDRGTIDSVAAAVGRHPWSTFRM</sequence>
<feature type="transmembrane region" description="Helical" evidence="6">
    <location>
        <begin position="424"/>
        <end position="445"/>
    </location>
</feature>
<feature type="domain" description="DUF4131" evidence="8">
    <location>
        <begin position="64"/>
        <end position="214"/>
    </location>
</feature>
<protein>
    <submittedName>
        <fullName evidence="9">Competence protein ComEC</fullName>
    </submittedName>
</protein>
<dbReference type="AlphaFoldDB" id="A0A1T5DAE2"/>
<evidence type="ECO:0000256" key="3">
    <source>
        <dbReference type="ARBA" id="ARBA00022692"/>
    </source>
</evidence>
<evidence type="ECO:0000259" key="8">
    <source>
        <dbReference type="Pfam" id="PF13567"/>
    </source>
</evidence>
<dbReference type="InterPro" id="IPR004477">
    <property type="entry name" value="ComEC_N"/>
</dbReference>
<accession>A0A1T5DAE2</accession>
<organism evidence="9 10">
    <name type="scientific">Rhizorhabdus histidinilytica</name>
    <dbReference type="NCBI Taxonomy" id="439228"/>
    <lineage>
        <taxon>Bacteria</taxon>
        <taxon>Pseudomonadati</taxon>
        <taxon>Pseudomonadota</taxon>
        <taxon>Alphaproteobacteria</taxon>
        <taxon>Sphingomonadales</taxon>
        <taxon>Sphingomonadaceae</taxon>
        <taxon>Rhizorhabdus</taxon>
    </lineage>
</organism>
<gene>
    <name evidence="9" type="ORF">SAMN06295920_10527</name>
</gene>
<feature type="transmembrane region" description="Helical" evidence="6">
    <location>
        <begin position="64"/>
        <end position="83"/>
    </location>
</feature>
<keyword evidence="4 6" id="KW-1133">Transmembrane helix</keyword>